<protein>
    <submittedName>
        <fullName evidence="1">Uncharacterized protein</fullName>
    </submittedName>
</protein>
<dbReference type="EMBL" id="GGEC01016927">
    <property type="protein sequence ID" value="MBW97410.1"/>
    <property type="molecule type" value="Transcribed_RNA"/>
</dbReference>
<name>A0A2P2JVE3_RHIMU</name>
<organism evidence="1">
    <name type="scientific">Rhizophora mucronata</name>
    <name type="common">Asiatic mangrove</name>
    <dbReference type="NCBI Taxonomy" id="61149"/>
    <lineage>
        <taxon>Eukaryota</taxon>
        <taxon>Viridiplantae</taxon>
        <taxon>Streptophyta</taxon>
        <taxon>Embryophyta</taxon>
        <taxon>Tracheophyta</taxon>
        <taxon>Spermatophyta</taxon>
        <taxon>Magnoliopsida</taxon>
        <taxon>eudicotyledons</taxon>
        <taxon>Gunneridae</taxon>
        <taxon>Pentapetalae</taxon>
        <taxon>rosids</taxon>
        <taxon>fabids</taxon>
        <taxon>Malpighiales</taxon>
        <taxon>Rhizophoraceae</taxon>
        <taxon>Rhizophora</taxon>
    </lineage>
</organism>
<evidence type="ECO:0000313" key="1">
    <source>
        <dbReference type="EMBL" id="MBW97410.1"/>
    </source>
</evidence>
<proteinExistence type="predicted"/>
<sequence>MNLLIDHRGTHNPSQYHTMWEPCALIHPFMLQCLTEKSNPVSATFDNPKYTAQQCHIHTV</sequence>
<reference evidence="1" key="1">
    <citation type="submission" date="2018-02" db="EMBL/GenBank/DDBJ databases">
        <title>Rhizophora mucronata_Transcriptome.</title>
        <authorList>
            <person name="Meera S.P."/>
            <person name="Sreeshan A."/>
            <person name="Augustine A."/>
        </authorList>
    </citation>
    <scope>NUCLEOTIDE SEQUENCE</scope>
    <source>
        <tissue evidence="1">Leaf</tissue>
    </source>
</reference>
<accession>A0A2P2JVE3</accession>
<dbReference type="AlphaFoldDB" id="A0A2P2JVE3"/>